<protein>
    <submittedName>
        <fullName evidence="3">Uncharacterized protein</fullName>
    </submittedName>
</protein>
<sequence>MRSIATPMMQSSPPPPVTPAYDKELPVLPYQDQQAPIGTVPIEASAEMKANAKNPKDRQRRKKTVVVQMEEEEVVMKEEKEVEEEERVMREEEQEREAEEEDREEGEEEWEQEKGKQARTASMSVLTLLPISSKTFYWMGPTKP</sequence>
<organism evidence="2 3">
    <name type="scientific">Setaria digitata</name>
    <dbReference type="NCBI Taxonomy" id="48799"/>
    <lineage>
        <taxon>Eukaryota</taxon>
        <taxon>Metazoa</taxon>
        <taxon>Ecdysozoa</taxon>
        <taxon>Nematoda</taxon>
        <taxon>Chromadorea</taxon>
        <taxon>Rhabditida</taxon>
        <taxon>Spirurina</taxon>
        <taxon>Spiruromorpha</taxon>
        <taxon>Filarioidea</taxon>
        <taxon>Setariidae</taxon>
        <taxon>Setaria</taxon>
    </lineage>
</organism>
<feature type="region of interest" description="Disordered" evidence="1">
    <location>
        <begin position="1"/>
        <end position="25"/>
    </location>
</feature>
<feature type="compositionally biased region" description="Acidic residues" evidence="1">
    <location>
        <begin position="94"/>
        <end position="111"/>
    </location>
</feature>
<dbReference type="AlphaFoldDB" id="A0A915PT91"/>
<keyword evidence="2" id="KW-1185">Reference proteome</keyword>
<evidence type="ECO:0000256" key="1">
    <source>
        <dbReference type="SAM" id="MobiDB-lite"/>
    </source>
</evidence>
<dbReference type="Proteomes" id="UP000887581">
    <property type="component" value="Unplaced"/>
</dbReference>
<reference evidence="3" key="1">
    <citation type="submission" date="2022-11" db="UniProtKB">
        <authorList>
            <consortium name="WormBaseParasite"/>
        </authorList>
    </citation>
    <scope>IDENTIFICATION</scope>
</reference>
<proteinExistence type="predicted"/>
<dbReference type="WBParaSite" id="sdigi.contig41.g2667.t1">
    <property type="protein sequence ID" value="sdigi.contig41.g2667.t1"/>
    <property type="gene ID" value="sdigi.contig41.g2667"/>
</dbReference>
<feature type="region of interest" description="Disordered" evidence="1">
    <location>
        <begin position="43"/>
        <end position="122"/>
    </location>
</feature>
<evidence type="ECO:0000313" key="3">
    <source>
        <dbReference type="WBParaSite" id="sdigi.contig41.g2667.t1"/>
    </source>
</evidence>
<name>A0A915PT91_9BILA</name>
<accession>A0A915PT91</accession>
<evidence type="ECO:0000313" key="2">
    <source>
        <dbReference type="Proteomes" id="UP000887581"/>
    </source>
</evidence>